<accession>A0A7E4URN9</accession>
<feature type="compositionally biased region" description="Basic and acidic residues" evidence="7">
    <location>
        <begin position="1007"/>
        <end position="1016"/>
    </location>
</feature>
<keyword evidence="10" id="KW-1185">Reference proteome</keyword>
<evidence type="ECO:0000256" key="4">
    <source>
        <dbReference type="ARBA" id="ARBA00022801"/>
    </source>
</evidence>
<evidence type="ECO:0000256" key="6">
    <source>
        <dbReference type="PROSITE-ProRule" id="PRU00266"/>
    </source>
</evidence>
<dbReference type="SMART" id="SM00535">
    <property type="entry name" value="RIBOc"/>
    <property type="match status" value="2"/>
</dbReference>
<dbReference type="InterPro" id="IPR014720">
    <property type="entry name" value="dsRBD_dom"/>
</dbReference>
<evidence type="ECO:0000259" key="8">
    <source>
        <dbReference type="PROSITE" id="PS50137"/>
    </source>
</evidence>
<dbReference type="Gene3D" id="3.30.160.20">
    <property type="match status" value="1"/>
</dbReference>
<dbReference type="Proteomes" id="UP000492821">
    <property type="component" value="Unassembled WGS sequence"/>
</dbReference>
<dbReference type="GO" id="GO:0004525">
    <property type="term" value="F:ribonuclease III activity"/>
    <property type="evidence" value="ECO:0007669"/>
    <property type="project" value="InterPro"/>
</dbReference>
<protein>
    <submittedName>
        <fullName evidence="11">RNase III domain-containing protein</fullName>
    </submittedName>
</protein>
<reference evidence="10" key="1">
    <citation type="journal article" date="2013" name="Genetics">
        <title>The draft genome and transcriptome of Panagrellus redivivus are shaped by the harsh demands of a free-living lifestyle.</title>
        <authorList>
            <person name="Srinivasan J."/>
            <person name="Dillman A.R."/>
            <person name="Macchietto M.G."/>
            <person name="Heikkinen L."/>
            <person name="Lakso M."/>
            <person name="Fracchia K.M."/>
            <person name="Antoshechkin I."/>
            <person name="Mortazavi A."/>
            <person name="Wong G."/>
            <person name="Sternberg P.W."/>
        </authorList>
    </citation>
    <scope>NUCLEOTIDE SEQUENCE [LARGE SCALE GENOMIC DNA]</scope>
    <source>
        <strain evidence="10">MT8872</strain>
    </source>
</reference>
<feature type="compositionally biased region" description="Basic and acidic residues" evidence="7">
    <location>
        <begin position="975"/>
        <end position="986"/>
    </location>
</feature>
<comment type="similarity">
    <text evidence="1">Belongs to the ribonuclease III family.</text>
</comment>
<keyword evidence="2" id="KW-0540">Nuclease</keyword>
<keyword evidence="5 6" id="KW-0694">RNA-binding</keyword>
<dbReference type="WBParaSite" id="Pan_g1206.t1">
    <property type="protein sequence ID" value="Pan_g1206.t1"/>
    <property type="gene ID" value="Pan_g1206"/>
</dbReference>
<feature type="compositionally biased region" description="Acidic residues" evidence="7">
    <location>
        <begin position="932"/>
        <end position="944"/>
    </location>
</feature>
<keyword evidence="3" id="KW-0255">Endonuclease</keyword>
<dbReference type="InterPro" id="IPR011907">
    <property type="entry name" value="RNase_III"/>
</dbReference>
<keyword evidence="4" id="KW-0378">Hydrolase</keyword>
<evidence type="ECO:0000256" key="3">
    <source>
        <dbReference type="ARBA" id="ARBA00022759"/>
    </source>
</evidence>
<dbReference type="PROSITE" id="PS00517">
    <property type="entry name" value="RNASE_3_1"/>
    <property type="match status" value="2"/>
</dbReference>
<feature type="domain" description="RNase III" evidence="9">
    <location>
        <begin position="523"/>
        <end position="617"/>
    </location>
</feature>
<reference evidence="11" key="2">
    <citation type="submission" date="2020-10" db="UniProtKB">
        <authorList>
            <consortium name="WormBaseParasite"/>
        </authorList>
    </citation>
    <scope>IDENTIFICATION</scope>
</reference>
<dbReference type="GO" id="GO:0003725">
    <property type="term" value="F:double-stranded RNA binding"/>
    <property type="evidence" value="ECO:0007669"/>
    <property type="project" value="TreeGrafter"/>
</dbReference>
<feature type="domain" description="DRBM" evidence="8">
    <location>
        <begin position="826"/>
        <end position="896"/>
    </location>
</feature>
<dbReference type="PANTHER" id="PTHR11207">
    <property type="entry name" value="RIBONUCLEASE III"/>
    <property type="match status" value="1"/>
</dbReference>
<feature type="region of interest" description="Disordered" evidence="7">
    <location>
        <begin position="956"/>
        <end position="1030"/>
    </location>
</feature>
<evidence type="ECO:0000256" key="2">
    <source>
        <dbReference type="ARBA" id="ARBA00022722"/>
    </source>
</evidence>
<evidence type="ECO:0000256" key="7">
    <source>
        <dbReference type="SAM" id="MobiDB-lite"/>
    </source>
</evidence>
<dbReference type="HAMAP" id="MF_00104">
    <property type="entry name" value="RNase_III"/>
    <property type="match status" value="1"/>
</dbReference>
<evidence type="ECO:0000256" key="1">
    <source>
        <dbReference type="ARBA" id="ARBA00010183"/>
    </source>
</evidence>
<dbReference type="PROSITE" id="PS50142">
    <property type="entry name" value="RNASE_3_2"/>
    <property type="match status" value="2"/>
</dbReference>
<dbReference type="CDD" id="cd00593">
    <property type="entry name" value="RIBOc"/>
    <property type="match status" value="2"/>
</dbReference>
<dbReference type="AlphaFoldDB" id="A0A7E4URN9"/>
<feature type="domain" description="RNase III" evidence="9">
    <location>
        <begin position="669"/>
        <end position="799"/>
    </location>
</feature>
<organism evidence="10 11">
    <name type="scientific">Panagrellus redivivus</name>
    <name type="common">Microworm</name>
    <dbReference type="NCBI Taxonomy" id="6233"/>
    <lineage>
        <taxon>Eukaryota</taxon>
        <taxon>Metazoa</taxon>
        <taxon>Ecdysozoa</taxon>
        <taxon>Nematoda</taxon>
        <taxon>Chromadorea</taxon>
        <taxon>Rhabditida</taxon>
        <taxon>Tylenchina</taxon>
        <taxon>Panagrolaimomorpha</taxon>
        <taxon>Panagrolaimoidea</taxon>
        <taxon>Panagrolaimidae</taxon>
        <taxon>Panagrellus</taxon>
    </lineage>
</organism>
<dbReference type="InterPro" id="IPR044442">
    <property type="entry name" value="RNAse_III_DSRM__animal"/>
</dbReference>
<dbReference type="GO" id="GO:0005634">
    <property type="term" value="C:nucleus"/>
    <property type="evidence" value="ECO:0007669"/>
    <property type="project" value="TreeGrafter"/>
</dbReference>
<feature type="region of interest" description="Disordered" evidence="7">
    <location>
        <begin position="921"/>
        <end position="944"/>
    </location>
</feature>
<dbReference type="Pfam" id="PF00035">
    <property type="entry name" value="dsrm"/>
    <property type="match status" value="1"/>
</dbReference>
<dbReference type="SUPFAM" id="SSF54768">
    <property type="entry name" value="dsRNA-binding domain-like"/>
    <property type="match status" value="1"/>
</dbReference>
<dbReference type="SUPFAM" id="SSF69065">
    <property type="entry name" value="RNase III domain-like"/>
    <property type="match status" value="2"/>
</dbReference>
<evidence type="ECO:0000259" key="9">
    <source>
        <dbReference type="PROSITE" id="PS50142"/>
    </source>
</evidence>
<evidence type="ECO:0000313" key="10">
    <source>
        <dbReference type="Proteomes" id="UP000492821"/>
    </source>
</evidence>
<dbReference type="PANTHER" id="PTHR11207:SF0">
    <property type="entry name" value="RIBONUCLEASE 3"/>
    <property type="match status" value="1"/>
</dbReference>
<dbReference type="Gene3D" id="1.10.1520.10">
    <property type="entry name" value="Ribonuclease III domain"/>
    <property type="match status" value="2"/>
</dbReference>
<dbReference type="InterPro" id="IPR000999">
    <property type="entry name" value="RNase_III_dom"/>
</dbReference>
<dbReference type="GO" id="GO:0006364">
    <property type="term" value="P:rRNA processing"/>
    <property type="evidence" value="ECO:0007669"/>
    <property type="project" value="InterPro"/>
</dbReference>
<dbReference type="PROSITE" id="PS50137">
    <property type="entry name" value="DS_RBD"/>
    <property type="match status" value="1"/>
</dbReference>
<evidence type="ECO:0000313" key="11">
    <source>
        <dbReference type="WBParaSite" id="Pan_g1206.t1"/>
    </source>
</evidence>
<dbReference type="InterPro" id="IPR036389">
    <property type="entry name" value="RNase_III_sf"/>
</dbReference>
<sequence length="1030" mass="116881">MKDAKVKPENGFEVGSDFDWSTLDKNIAPQPQPYQLLPKLKAINNPVSAVKTKNFYKLDKETGNRVATDVGLMDLGRFKKEVLEMVEYGMQGKQRGDLVDFDNMELPKLGTTSGKKLDIIVKEMERRHCRHSVSKLITYNEANRTRDGPRCRCNVEGKKTGVHHDKYVGEEAIPKCDPNSNNFKNLHHYFLKVETTRKEQQTKTTLEIGKVPYVFEGFSIFLHKPYDARFPSVPLNDIYDHWRYELVTDTPPYQFTVVEMEAFHEYFFEDVMEMYDLHRYPCGFDATNSCPTYHCFPRFVNCDDGKKRIASMADVLACFRRSFNSVVDSTELTNYESQIFINPEKFPKAMRIDTVDLVGTKKPVLHHRAIMPSVLGNWNDREFKNLLTRNGKGRIARLVSIPIEGEGYFTTGIAPDMVLHGLHLISAISMIRYRWSIAHFEKTVLKLEFENPILLELAFTHSSFRAHFGTNASHCRTALLNVGYFLQENRQENNVRRRGFATLMDAMSVLVDHLSGKANEVVNYDNERLEFLGDAVVGFVVTARLYHIYPTLDEGFLATSRSAIVRNETLAHFASTLNFPAYLLFAHHADPFNQLDFDHALANAFEALCGAMFLDFGVVAVDKFMFDLVGGGDDEVRQRWVNPPVHELKTDYPLGDRHLIRVIPYLQKLNELEHSMGIYFNHIRILARAFTPRSAAGNLLTLGDNQTLEFLGDSVLQLVTTIKLYDLFPYHNEGNLSLLRSCIVSNSTQSKICDDLNLENYAMKLDDREVEISEDQFDERKVKADLVEALVGALFVDRGLECCIAFCDKVYVPRLKGFVISQSWSDPKSLLQQCCLTVRDRKNSKPMLPTYKLLSLKGPTNSRIYEVACYVDNERVGTGLARTMRVAEMEAASNALINCEDMFPASFTAKALYGLRQLKKDQKKEEPVSGPSEDEAAVTDPDEAEEEAYWATHAELEGPLPTADDLRSAKKAVAKHPEEFEMKVEPSGDGYSSVDNDSPEGSPPKRARFDDGRRCTSFDVGAVKLETPDS</sequence>
<dbReference type="Pfam" id="PF00636">
    <property type="entry name" value="Ribonuclease_3"/>
    <property type="match status" value="2"/>
</dbReference>
<dbReference type="SMART" id="SM00358">
    <property type="entry name" value="DSRM"/>
    <property type="match status" value="1"/>
</dbReference>
<dbReference type="GO" id="GO:0031054">
    <property type="term" value="P:pre-miRNA processing"/>
    <property type="evidence" value="ECO:0007669"/>
    <property type="project" value="InterPro"/>
</dbReference>
<evidence type="ECO:0000256" key="5">
    <source>
        <dbReference type="ARBA" id="ARBA00022884"/>
    </source>
</evidence>
<name>A0A7E4URN9_PANRE</name>
<dbReference type="CDD" id="cd19877">
    <property type="entry name" value="DSRM_RNAse_III_meta_like"/>
    <property type="match status" value="1"/>
</dbReference>
<proteinExistence type="inferred from homology"/>